<name>A0A0V1MED6_9BILA</name>
<proteinExistence type="predicted"/>
<evidence type="ECO:0000313" key="2">
    <source>
        <dbReference type="Proteomes" id="UP000054843"/>
    </source>
</evidence>
<dbReference type="Proteomes" id="UP000054843">
    <property type="component" value="Unassembled WGS sequence"/>
</dbReference>
<gene>
    <name evidence="1" type="ORF">T10_3258</name>
</gene>
<sequence length="150" mass="16979">MIGGKVPNAYVRATEMPPTAVNLTIALLLNEYRFFLGVDFNEERFRRDLVDLIKTAFRLDFFTLLFLLRRDFRPLLDLGRAAALRATFLPRLFLLVILLDLERDRNDCKHVGQIISAESSTPSNGTADGLFCNSNLDDGLKDCRGERLGV</sequence>
<protein>
    <submittedName>
        <fullName evidence="1">Uncharacterized protein</fullName>
    </submittedName>
</protein>
<accession>A0A0V1MED6</accession>
<dbReference type="OrthoDB" id="5929371at2759"/>
<dbReference type="EMBL" id="JYDO01000117">
    <property type="protein sequence ID" value="KRZ70280.1"/>
    <property type="molecule type" value="Genomic_DNA"/>
</dbReference>
<comment type="caution">
    <text evidence="1">The sequence shown here is derived from an EMBL/GenBank/DDBJ whole genome shotgun (WGS) entry which is preliminary data.</text>
</comment>
<organism evidence="1 2">
    <name type="scientific">Trichinella papuae</name>
    <dbReference type="NCBI Taxonomy" id="268474"/>
    <lineage>
        <taxon>Eukaryota</taxon>
        <taxon>Metazoa</taxon>
        <taxon>Ecdysozoa</taxon>
        <taxon>Nematoda</taxon>
        <taxon>Enoplea</taxon>
        <taxon>Dorylaimia</taxon>
        <taxon>Trichinellida</taxon>
        <taxon>Trichinellidae</taxon>
        <taxon>Trichinella</taxon>
    </lineage>
</organism>
<dbReference type="AlphaFoldDB" id="A0A0V1MED6"/>
<reference evidence="1 2" key="1">
    <citation type="submission" date="2015-01" db="EMBL/GenBank/DDBJ databases">
        <title>Evolution of Trichinella species and genotypes.</title>
        <authorList>
            <person name="Korhonen P.K."/>
            <person name="Edoardo P."/>
            <person name="Giuseppe L.R."/>
            <person name="Gasser R.B."/>
        </authorList>
    </citation>
    <scope>NUCLEOTIDE SEQUENCE [LARGE SCALE GENOMIC DNA]</scope>
    <source>
        <strain evidence="1">ISS1980</strain>
    </source>
</reference>
<keyword evidence="2" id="KW-1185">Reference proteome</keyword>
<evidence type="ECO:0000313" key="1">
    <source>
        <dbReference type="EMBL" id="KRZ70280.1"/>
    </source>
</evidence>